<reference evidence="6 7" key="1">
    <citation type="submission" date="2018-10" db="EMBL/GenBank/DDBJ databases">
        <title>Genome Sequencing of Pantoea dispersa DSM 32899.</title>
        <authorList>
            <person name="Nawrath M."/>
            <person name="Ottenheim C."/>
            <person name="Wilm A."/>
            <person name="Zimmermann W."/>
            <person name="Wu J.C."/>
        </authorList>
    </citation>
    <scope>NUCLEOTIDE SEQUENCE [LARGE SCALE GENOMIC DNA]</scope>
    <source>
        <strain evidence="6 7">DSM 32899</strain>
    </source>
</reference>
<feature type="domain" description="Metallo-beta-lactamase" evidence="5">
    <location>
        <begin position="31"/>
        <end position="266"/>
    </location>
</feature>
<evidence type="ECO:0000313" key="7">
    <source>
        <dbReference type="Proteomes" id="UP000319411"/>
    </source>
</evidence>
<dbReference type="GO" id="GO:0016787">
    <property type="term" value="F:hydrolase activity"/>
    <property type="evidence" value="ECO:0007669"/>
    <property type="project" value="UniProtKB-KW"/>
</dbReference>
<dbReference type="Pfam" id="PF00753">
    <property type="entry name" value="Lactamase_B"/>
    <property type="match status" value="1"/>
</dbReference>
<dbReference type="OrthoDB" id="5443440at2"/>
<organism evidence="6 7">
    <name type="scientific">Candidatus Pantoea soli</name>
    <dbReference type="NCBI Taxonomy" id="3098669"/>
    <lineage>
        <taxon>Bacteria</taxon>
        <taxon>Pseudomonadati</taxon>
        <taxon>Pseudomonadota</taxon>
        <taxon>Gammaproteobacteria</taxon>
        <taxon>Enterobacterales</taxon>
        <taxon>Erwiniaceae</taxon>
        <taxon>Pantoea</taxon>
    </lineage>
</organism>
<evidence type="ECO:0000256" key="1">
    <source>
        <dbReference type="ARBA" id="ARBA00007749"/>
    </source>
</evidence>
<comment type="similarity">
    <text evidence="1">Belongs to the metallo-beta-lactamase superfamily.</text>
</comment>
<dbReference type="SUPFAM" id="SSF56281">
    <property type="entry name" value="Metallo-hydrolase/oxidoreductase"/>
    <property type="match status" value="1"/>
</dbReference>
<dbReference type="RefSeq" id="WP_145888409.1">
    <property type="nucleotide sequence ID" value="NZ_CP032702.1"/>
</dbReference>
<dbReference type="PANTHER" id="PTHR42978">
    <property type="entry name" value="QUORUM-QUENCHING LACTONASE YTNP-RELATED-RELATED"/>
    <property type="match status" value="1"/>
</dbReference>
<keyword evidence="3" id="KW-0378">Hydrolase</keyword>
<dbReference type="AlphaFoldDB" id="A0A518XCG8"/>
<dbReference type="SMART" id="SM00849">
    <property type="entry name" value="Lactamase_B"/>
    <property type="match status" value="1"/>
</dbReference>
<dbReference type="Gene3D" id="3.60.15.10">
    <property type="entry name" value="Ribonuclease Z/Hydroxyacylglutathione hydrolase-like"/>
    <property type="match status" value="1"/>
</dbReference>
<sequence>MRIHHLNCGCMCPLGGALFDGFSRGPFAELVCHCLLLETDRHGLILVDTGLGVQDMRHPARRLSGFFRLLNNIRYREQLSALAQIQLLGFRAEDVRHIILTHLDFDHAGGISDFPGAKIHLLQQELDSVTRSREHHWLARQRFRPQQWTAHDGWRGYASSGEHWLGFDAVKAIDDLSDEILLIPLPGHTAGHAGVAIRHQGGWLLHGGDAWFYRGEMHHPERHCTPGLRAYQRLMCSDRAAWQTNQQRLRALSLAHPHDVQLFCSHDARELEKFRQHA</sequence>
<dbReference type="InterPro" id="IPR036866">
    <property type="entry name" value="RibonucZ/Hydroxyglut_hydro"/>
</dbReference>
<keyword evidence="2" id="KW-0479">Metal-binding</keyword>
<evidence type="ECO:0000256" key="4">
    <source>
        <dbReference type="ARBA" id="ARBA00022833"/>
    </source>
</evidence>
<keyword evidence="7" id="KW-1185">Reference proteome</keyword>
<evidence type="ECO:0000259" key="5">
    <source>
        <dbReference type="SMART" id="SM00849"/>
    </source>
</evidence>
<keyword evidence="4" id="KW-0862">Zinc</keyword>
<dbReference type="Proteomes" id="UP000319411">
    <property type="component" value="Chromosome"/>
</dbReference>
<dbReference type="CDD" id="cd07742">
    <property type="entry name" value="metallo-hydrolase-like_MBL-fold"/>
    <property type="match status" value="1"/>
</dbReference>
<dbReference type="KEGG" id="pdis:D8B20_08240"/>
<evidence type="ECO:0000256" key="3">
    <source>
        <dbReference type="ARBA" id="ARBA00022801"/>
    </source>
</evidence>
<protein>
    <submittedName>
        <fullName evidence="6">MBL fold metallo-hydrolase</fullName>
    </submittedName>
</protein>
<name>A0A518XCG8_9GAMM</name>
<dbReference type="InterPro" id="IPR051013">
    <property type="entry name" value="MBL_superfamily_lactonases"/>
</dbReference>
<gene>
    <name evidence="6" type="ORF">D8B20_08240</name>
</gene>
<evidence type="ECO:0000256" key="2">
    <source>
        <dbReference type="ARBA" id="ARBA00022723"/>
    </source>
</evidence>
<dbReference type="PANTHER" id="PTHR42978:SF3">
    <property type="entry name" value="BLR3078 PROTEIN"/>
    <property type="match status" value="1"/>
</dbReference>
<evidence type="ECO:0000313" key="6">
    <source>
        <dbReference type="EMBL" id="QDY41879.1"/>
    </source>
</evidence>
<accession>A0A518XCG8</accession>
<proteinExistence type="inferred from homology"/>
<dbReference type="GO" id="GO:0046872">
    <property type="term" value="F:metal ion binding"/>
    <property type="evidence" value="ECO:0007669"/>
    <property type="project" value="UniProtKB-KW"/>
</dbReference>
<dbReference type="EMBL" id="CP032702">
    <property type="protein sequence ID" value="QDY41879.1"/>
    <property type="molecule type" value="Genomic_DNA"/>
</dbReference>
<dbReference type="InterPro" id="IPR001279">
    <property type="entry name" value="Metallo-B-lactamas"/>
</dbReference>